<dbReference type="AlphaFoldDB" id="A0A4R2T2W5"/>
<keyword evidence="1" id="KW-0812">Transmembrane</keyword>
<dbReference type="RefSeq" id="WP_131975892.1">
    <property type="nucleotide sequence ID" value="NZ_SLYB01000007.1"/>
</dbReference>
<keyword evidence="1" id="KW-1133">Transmembrane helix</keyword>
<dbReference type="OrthoDB" id="154912at2"/>
<sequence>MSDKYSVLPQTKWTADALWTVELKALSMLLFSLVIMGVGDGLLVLSELGSAPGTVLAQGIALQGHFSVGWGSLIVSVVVMLLWFPLKLKPGLGTILNVLVIALFLGLTVVLIPKPIELFNRILFALFGIGILGIGTALYLTCHMGAGPRDGLMVGLCHRFNWKIGVVRTCLEVTMCISGWLLGGILGLGTLLFAFSIGWIVQLTLSFLRN</sequence>
<evidence type="ECO:0000313" key="3">
    <source>
        <dbReference type="Proteomes" id="UP000295763"/>
    </source>
</evidence>
<dbReference type="PANTHER" id="PTHR40078">
    <property type="entry name" value="INTEGRAL MEMBRANE PROTEIN-RELATED"/>
    <property type="match status" value="1"/>
</dbReference>
<feature type="transmembrane region" description="Helical" evidence="1">
    <location>
        <begin position="124"/>
        <end position="146"/>
    </location>
</feature>
<dbReference type="EMBL" id="SLYB01000007">
    <property type="protein sequence ID" value="TCP95761.1"/>
    <property type="molecule type" value="Genomic_DNA"/>
</dbReference>
<evidence type="ECO:0000256" key="1">
    <source>
        <dbReference type="SAM" id="Phobius"/>
    </source>
</evidence>
<name>A0A4R2T2W5_9PAST</name>
<reference evidence="2 3" key="1">
    <citation type="submission" date="2019-03" db="EMBL/GenBank/DDBJ databases">
        <title>Genomic Encyclopedia of Type Strains, Phase IV (KMG-IV): sequencing the most valuable type-strain genomes for metagenomic binning, comparative biology and taxonomic classification.</title>
        <authorList>
            <person name="Goeker M."/>
        </authorList>
    </citation>
    <scope>NUCLEOTIDE SEQUENCE [LARGE SCALE GENOMIC DNA]</scope>
    <source>
        <strain evidence="2 3">DSM 28404</strain>
    </source>
</reference>
<dbReference type="InterPro" id="IPR038750">
    <property type="entry name" value="YczE/YyaS-like"/>
</dbReference>
<proteinExistence type="predicted"/>
<keyword evidence="3" id="KW-1185">Reference proteome</keyword>
<evidence type="ECO:0008006" key="4">
    <source>
        <dbReference type="Google" id="ProtNLM"/>
    </source>
</evidence>
<accession>A0A4R2T2W5</accession>
<gene>
    <name evidence="2" type="ORF">EDC44_10742</name>
</gene>
<feature type="transmembrane region" description="Helical" evidence="1">
    <location>
        <begin position="92"/>
        <end position="112"/>
    </location>
</feature>
<feature type="transmembrane region" description="Helical" evidence="1">
    <location>
        <begin position="25"/>
        <end position="45"/>
    </location>
</feature>
<dbReference type="Proteomes" id="UP000295763">
    <property type="component" value="Unassembled WGS sequence"/>
</dbReference>
<feature type="transmembrane region" description="Helical" evidence="1">
    <location>
        <begin position="66"/>
        <end position="86"/>
    </location>
</feature>
<keyword evidence="1" id="KW-0472">Membrane</keyword>
<feature type="transmembrane region" description="Helical" evidence="1">
    <location>
        <begin position="177"/>
        <end position="201"/>
    </location>
</feature>
<organism evidence="2 3">
    <name type="scientific">Cricetibacter osteomyelitidis</name>
    <dbReference type="NCBI Taxonomy" id="1521931"/>
    <lineage>
        <taxon>Bacteria</taxon>
        <taxon>Pseudomonadati</taxon>
        <taxon>Pseudomonadota</taxon>
        <taxon>Gammaproteobacteria</taxon>
        <taxon>Pasteurellales</taxon>
        <taxon>Pasteurellaceae</taxon>
        <taxon>Cricetibacter</taxon>
    </lineage>
</organism>
<comment type="caution">
    <text evidence="2">The sequence shown here is derived from an EMBL/GenBank/DDBJ whole genome shotgun (WGS) entry which is preliminary data.</text>
</comment>
<dbReference type="PANTHER" id="PTHR40078:SF1">
    <property type="entry name" value="INTEGRAL MEMBRANE PROTEIN"/>
    <property type="match status" value="1"/>
</dbReference>
<evidence type="ECO:0000313" key="2">
    <source>
        <dbReference type="EMBL" id="TCP95761.1"/>
    </source>
</evidence>
<protein>
    <recommendedName>
        <fullName evidence="4">Membrane protein YczE</fullName>
    </recommendedName>
</protein>
<dbReference type="Pfam" id="PF19700">
    <property type="entry name" value="DUF6198"/>
    <property type="match status" value="1"/>
</dbReference>